<keyword evidence="1" id="KW-0175">Coiled coil</keyword>
<evidence type="ECO:0000313" key="4">
    <source>
        <dbReference type="Proteomes" id="UP000033140"/>
    </source>
</evidence>
<sequence length="223" mass="24549">MDHQSSVTKLSKASEALEGAACVSPLLCHPRHNVRGDFHLASLLLLRLSKLKRAYAAEEDQPDSSLPVFSHSRSNQHLTSHNEPVSSPTLTSLAKRLRLDPASPADSRGHSPIEDEVLWAPGAPLLQGHYGNNAYADLNGREWANAAPSLSMTSTQATESSYSTGISASQSVSSIDVNSQLRNAHLEAMERRQRAQREEMMRVEALYAEQNRLMGRLATERKR</sequence>
<reference evidence="3 4" key="2">
    <citation type="journal article" date="2014" name="J. Gen. Appl. Microbiol.">
        <title>The early diverging ascomycetous budding yeast Saitoella complicata has three histone deacetylases belonging to the Clr6, Hos2, and Rpd3 lineages.</title>
        <authorList>
            <person name="Nishida H."/>
            <person name="Matsumoto T."/>
            <person name="Kondo S."/>
            <person name="Hamamoto M."/>
            <person name="Yoshikawa H."/>
        </authorList>
    </citation>
    <scope>NUCLEOTIDE SEQUENCE [LARGE SCALE GENOMIC DNA]</scope>
    <source>
        <strain evidence="3 4">NRRL Y-17804</strain>
    </source>
</reference>
<proteinExistence type="predicted"/>
<dbReference type="AlphaFoldDB" id="A0A0E9N992"/>
<feature type="coiled-coil region" evidence="1">
    <location>
        <begin position="178"/>
        <end position="206"/>
    </location>
</feature>
<evidence type="ECO:0000256" key="1">
    <source>
        <dbReference type="SAM" id="Coils"/>
    </source>
</evidence>
<dbReference type="Proteomes" id="UP000033140">
    <property type="component" value="Unassembled WGS sequence"/>
</dbReference>
<reference evidence="3 4" key="3">
    <citation type="journal article" date="2015" name="Genome Announc.">
        <title>Draft Genome Sequence of the Archiascomycetous Yeast Saitoella complicata.</title>
        <authorList>
            <person name="Yamauchi K."/>
            <person name="Kondo S."/>
            <person name="Hamamoto M."/>
            <person name="Takahashi Y."/>
            <person name="Ogura Y."/>
            <person name="Hayashi T."/>
            <person name="Nishida H."/>
        </authorList>
    </citation>
    <scope>NUCLEOTIDE SEQUENCE [LARGE SCALE GENOMIC DNA]</scope>
    <source>
        <strain evidence="3 4">NRRL Y-17804</strain>
    </source>
</reference>
<feature type="compositionally biased region" description="Polar residues" evidence="2">
    <location>
        <begin position="71"/>
        <end position="90"/>
    </location>
</feature>
<keyword evidence="4" id="KW-1185">Reference proteome</keyword>
<accession>A0A0E9N992</accession>
<reference evidence="3 4" key="1">
    <citation type="journal article" date="2011" name="J. Gen. Appl. Microbiol.">
        <title>Draft genome sequencing of the enigmatic yeast Saitoella complicata.</title>
        <authorList>
            <person name="Nishida H."/>
            <person name="Hamamoto M."/>
            <person name="Sugiyama J."/>
        </authorList>
    </citation>
    <scope>NUCLEOTIDE SEQUENCE [LARGE SCALE GENOMIC DNA]</scope>
    <source>
        <strain evidence="3 4">NRRL Y-17804</strain>
    </source>
</reference>
<organism evidence="3 4">
    <name type="scientific">Saitoella complicata (strain BCRC 22490 / CBS 7301 / JCM 7358 / NBRC 10748 / NRRL Y-17804)</name>
    <dbReference type="NCBI Taxonomy" id="698492"/>
    <lineage>
        <taxon>Eukaryota</taxon>
        <taxon>Fungi</taxon>
        <taxon>Dikarya</taxon>
        <taxon>Ascomycota</taxon>
        <taxon>Taphrinomycotina</taxon>
        <taxon>Taphrinomycotina incertae sedis</taxon>
        <taxon>Saitoella</taxon>
    </lineage>
</organism>
<protein>
    <submittedName>
        <fullName evidence="3">Uncharacterized protein</fullName>
    </submittedName>
</protein>
<name>A0A0E9N992_SAICN</name>
<comment type="caution">
    <text evidence="3">The sequence shown here is derived from an EMBL/GenBank/DDBJ whole genome shotgun (WGS) entry which is preliminary data.</text>
</comment>
<gene>
    <name evidence="3" type="ORF">G7K_0528-t1</name>
</gene>
<dbReference type="EMBL" id="BACD03000003">
    <property type="protein sequence ID" value="GAO46296.1"/>
    <property type="molecule type" value="Genomic_DNA"/>
</dbReference>
<evidence type="ECO:0000256" key="2">
    <source>
        <dbReference type="SAM" id="MobiDB-lite"/>
    </source>
</evidence>
<feature type="region of interest" description="Disordered" evidence="2">
    <location>
        <begin position="59"/>
        <end position="90"/>
    </location>
</feature>
<evidence type="ECO:0000313" key="3">
    <source>
        <dbReference type="EMBL" id="GAO46296.1"/>
    </source>
</evidence>